<dbReference type="Gene3D" id="3.20.70.20">
    <property type="match status" value="1"/>
</dbReference>
<comment type="caution">
    <text evidence="13">The sequence shown here is derived from an EMBL/GenBank/DDBJ whole genome shotgun (WGS) entry which is preliminary data.</text>
</comment>
<dbReference type="InterPro" id="IPR013509">
    <property type="entry name" value="RNR_lsu_N"/>
</dbReference>
<feature type="compositionally biased region" description="Acidic residues" evidence="11">
    <location>
        <begin position="768"/>
        <end position="782"/>
    </location>
</feature>
<comment type="similarity">
    <text evidence="1 10">Belongs to the ribonucleoside diphosphate reductase large chain family.</text>
</comment>
<comment type="function">
    <text evidence="10">Provides the precursors necessary for DNA synthesis. Catalyzes the biosynthesis of deoxyribonucleotides from the corresponding ribonucleotides.</text>
</comment>
<evidence type="ECO:0000256" key="4">
    <source>
        <dbReference type="ARBA" id="ARBA00022741"/>
    </source>
</evidence>
<keyword evidence="7 10" id="KW-0215">Deoxyribonucleotide synthesis</keyword>
<dbReference type="SUPFAM" id="SSF48168">
    <property type="entry name" value="R1 subunit of ribonucleotide reductase, N-terminal domain"/>
    <property type="match status" value="1"/>
</dbReference>
<comment type="catalytic activity">
    <reaction evidence="8 10">
        <text>a 2'-deoxyribonucleoside 5'-diphosphate + [thioredoxin]-disulfide + H2O = a ribonucleoside 5'-diphosphate + [thioredoxin]-dithiol</text>
        <dbReference type="Rhea" id="RHEA:23252"/>
        <dbReference type="Rhea" id="RHEA-COMP:10698"/>
        <dbReference type="Rhea" id="RHEA-COMP:10700"/>
        <dbReference type="ChEBI" id="CHEBI:15377"/>
        <dbReference type="ChEBI" id="CHEBI:29950"/>
        <dbReference type="ChEBI" id="CHEBI:50058"/>
        <dbReference type="ChEBI" id="CHEBI:57930"/>
        <dbReference type="ChEBI" id="CHEBI:73316"/>
        <dbReference type="EC" id="1.17.4.1"/>
    </reaction>
</comment>
<proteinExistence type="inferred from homology"/>
<dbReference type="InterPro" id="IPR000788">
    <property type="entry name" value="RNR_lg_C"/>
</dbReference>
<name>A0ABX5K5X5_9ENTR</name>
<dbReference type="PROSITE" id="PS00089">
    <property type="entry name" value="RIBORED_LARGE"/>
    <property type="match status" value="1"/>
</dbReference>
<dbReference type="PRINTS" id="PR01183">
    <property type="entry name" value="RIBORDTASEM1"/>
</dbReference>
<evidence type="ECO:0000313" key="14">
    <source>
        <dbReference type="Proteomes" id="UP000244731"/>
    </source>
</evidence>
<dbReference type="EMBL" id="MSAC01000019">
    <property type="protein sequence ID" value="PUX08311.1"/>
    <property type="molecule type" value="Genomic_DNA"/>
</dbReference>
<evidence type="ECO:0000256" key="8">
    <source>
        <dbReference type="ARBA" id="ARBA00047754"/>
    </source>
</evidence>
<keyword evidence="5 9" id="KW-0067">ATP-binding</keyword>
<evidence type="ECO:0000256" key="11">
    <source>
        <dbReference type="SAM" id="MobiDB-lite"/>
    </source>
</evidence>
<evidence type="ECO:0000256" key="6">
    <source>
        <dbReference type="ARBA" id="ARBA00023002"/>
    </source>
</evidence>
<dbReference type="NCBIfam" id="NF006578">
    <property type="entry name" value="PRK09103.1"/>
    <property type="match status" value="1"/>
</dbReference>
<dbReference type="Pfam" id="PF00317">
    <property type="entry name" value="Ribonuc_red_lgN"/>
    <property type="match status" value="1"/>
</dbReference>
<evidence type="ECO:0000256" key="2">
    <source>
        <dbReference type="ARBA" id="ARBA00012274"/>
    </source>
</evidence>
<feature type="compositionally biased region" description="Low complexity" evidence="11">
    <location>
        <begin position="752"/>
        <end position="761"/>
    </location>
</feature>
<dbReference type="InterPro" id="IPR005144">
    <property type="entry name" value="ATP-cone_dom"/>
</dbReference>
<dbReference type="SUPFAM" id="SSF51998">
    <property type="entry name" value="PFL-like glycyl radical enzymes"/>
    <property type="match status" value="1"/>
</dbReference>
<keyword evidence="4 9" id="KW-0547">Nucleotide-binding</keyword>
<dbReference type="NCBIfam" id="TIGR02506">
    <property type="entry name" value="NrdE_NrdA"/>
    <property type="match status" value="1"/>
</dbReference>
<keyword evidence="14" id="KW-1185">Reference proteome</keyword>
<dbReference type="Pfam" id="PF03477">
    <property type="entry name" value="ATP-cone"/>
    <property type="match status" value="1"/>
</dbReference>
<evidence type="ECO:0000313" key="13">
    <source>
        <dbReference type="EMBL" id="PUX08311.1"/>
    </source>
</evidence>
<evidence type="ECO:0000259" key="12">
    <source>
        <dbReference type="PROSITE" id="PS51161"/>
    </source>
</evidence>
<dbReference type="EC" id="1.17.4.1" evidence="2 10"/>
<dbReference type="Gene3D" id="1.10.1650.20">
    <property type="match status" value="1"/>
</dbReference>
<keyword evidence="3" id="KW-0021">Allosteric enzyme</keyword>
<evidence type="ECO:0000256" key="10">
    <source>
        <dbReference type="RuleBase" id="RU003410"/>
    </source>
</evidence>
<evidence type="ECO:0000256" key="9">
    <source>
        <dbReference type="PROSITE-ProRule" id="PRU00492"/>
    </source>
</evidence>
<dbReference type="PANTHER" id="PTHR11573:SF6">
    <property type="entry name" value="RIBONUCLEOSIDE-DIPHOSPHATE REDUCTASE LARGE SUBUNIT"/>
    <property type="match status" value="1"/>
</dbReference>
<accession>A0ABX5K5X5</accession>
<dbReference type="InterPro" id="IPR008926">
    <property type="entry name" value="RNR_R1-su_N"/>
</dbReference>
<gene>
    <name evidence="13" type="ORF">AUM46_06390</name>
</gene>
<feature type="domain" description="ATP-cone" evidence="12">
    <location>
        <begin position="2"/>
        <end position="92"/>
    </location>
</feature>
<dbReference type="PROSITE" id="PS51161">
    <property type="entry name" value="ATP_CONE"/>
    <property type="match status" value="1"/>
</dbReference>
<sequence length="782" mass="87347">MITIVKRNGSTEPLSEEKYNRVVMWGVENIRNVSASAIAMGAAASIFDGMTTSQLHEALVKSAADLISKETPNYSQVAARLSLFKIRKDAFGQYAYPHFYHHIVSNVSRGVYDEELLKSYTREEIDELGAYIKPMRDEFFSYAATVQLASKYLVQNRVTGQVYEAPQQLYMLVAMCLFQNWEDGCAGKSRLEMVKGFYDVTSTFKLSLPTPIMAGARTPTRQFSSCVLIEAEDSLKGVSAASAAIIDYVSRRAGIGIGFGRLRALGSEIRNGEAIHTGVIPFLKHFQTAVKSCSQGGVRGGAATAYYPIWHLEVESLLVLKNNRGVEENRVRHLDYGVMINRLMYRRLVRNENITLFSPHDVPGLYDAFFADQDKFEELYAQYEADESIRKKSIPAVELFSTLLQERASTGRVYIANVDHMNEHGSFDPEVAPVRQSNLCAEITLPTKPLAYTDDPNGEIALCTLSAFNLGAIDSLDSLKDVAFYAVAALDSLLDYQDYPLAAAEVPAKARRSLGIGVTNFAYYLAKNGFNYSDAAGNQLVHETFEAIQYYLLDASCRLAEAKAACEWFSHTKYAKGLLPVDHYRKTLDANPETSFELKMPWEELRGRILKHGLRNSTLSAQMPCETSSQITNSTNGIEPPRGPVSVKSSKDGIVKMVVPDFEQLKDQYEYLWDMPDNHGYLTKVAIIQKFFDQSISANTNYDPTRFPGDKVPMMKLLEDLLYAYQQGVKSLYYHNTRDGAGKRDDEESASPEPTVVVKPEPVAEPEPVVEPEEEYDCGCKI</sequence>
<dbReference type="Proteomes" id="UP000244731">
    <property type="component" value="Unassembled WGS sequence"/>
</dbReference>
<evidence type="ECO:0000256" key="7">
    <source>
        <dbReference type="ARBA" id="ARBA00023116"/>
    </source>
</evidence>
<keyword evidence="6 10" id="KW-0560">Oxidoreductase</keyword>
<dbReference type="InterPro" id="IPR013346">
    <property type="entry name" value="NrdE_NrdA_C"/>
</dbReference>
<dbReference type="PANTHER" id="PTHR11573">
    <property type="entry name" value="RIBONUCLEOSIDE-DIPHOSPHATE REDUCTASE LARGE CHAIN"/>
    <property type="match status" value="1"/>
</dbReference>
<evidence type="ECO:0000256" key="5">
    <source>
        <dbReference type="ARBA" id="ARBA00022840"/>
    </source>
</evidence>
<dbReference type="Pfam" id="PF02867">
    <property type="entry name" value="Ribonuc_red_lgC"/>
    <property type="match status" value="1"/>
</dbReference>
<dbReference type="InterPro" id="IPR039718">
    <property type="entry name" value="Rrm1"/>
</dbReference>
<dbReference type="RefSeq" id="WP_075191845.1">
    <property type="nucleotide sequence ID" value="NZ_MSAC01000019.1"/>
</dbReference>
<protein>
    <recommendedName>
        <fullName evidence="2 10">Ribonucleoside-diphosphate reductase</fullName>
        <ecNumber evidence="2 10">1.17.4.1</ecNumber>
    </recommendedName>
</protein>
<evidence type="ECO:0000256" key="3">
    <source>
        <dbReference type="ARBA" id="ARBA00022533"/>
    </source>
</evidence>
<feature type="region of interest" description="Disordered" evidence="11">
    <location>
        <begin position="736"/>
        <end position="782"/>
    </location>
</feature>
<feature type="compositionally biased region" description="Basic and acidic residues" evidence="11">
    <location>
        <begin position="736"/>
        <end position="746"/>
    </location>
</feature>
<reference evidence="13 14" key="1">
    <citation type="submission" date="2016-12" db="EMBL/GenBank/DDBJ databases">
        <title>Analysis of the Molecular Diversity Among Cronobacter Species Isolated from Filth Flies Using a Pan Genomic DNA Microarray.</title>
        <authorList>
            <person name="Pava-Ripoll M."/>
            <person name="Tall B."/>
            <person name="Farber J."/>
            <person name="Fanning S."/>
            <person name="Lehner A."/>
            <person name="Stephan R."/>
            <person name="Pagotto F."/>
            <person name="Iverson C."/>
            <person name="Ziobro G."/>
            <person name="Miller A."/>
            <person name="Pearson R."/>
            <person name="Yan Q."/>
            <person name="Kim M."/>
            <person name="Jeong S."/>
            <person name="Park J."/>
            <person name="Jun S."/>
            <person name="Choi H."/>
            <person name="Chung T."/>
            <person name="Yoo Y."/>
            <person name="Park E."/>
            <person name="Hwang S."/>
            <person name="Lee B."/>
            <person name="Sathyamoorthy V."/>
            <person name="Carter L."/>
            <person name="Mammel M."/>
            <person name="Jackson S."/>
            <person name="Kothary M."/>
            <person name="Patel I."/>
            <person name="Grim C."/>
            <person name="Gopinath G."/>
            <person name="Gangiredla J."/>
            <person name="Chase H."/>
        </authorList>
    </citation>
    <scope>NUCLEOTIDE SEQUENCE [LARGE SCALE GENOMIC DNA]</scope>
    <source>
        <strain evidence="13 14">MOD1-Md25g</strain>
    </source>
</reference>
<organism evidence="13 14">
    <name type="scientific">Cronobacter malonaticus</name>
    <dbReference type="NCBI Taxonomy" id="413503"/>
    <lineage>
        <taxon>Bacteria</taxon>
        <taxon>Pseudomonadati</taxon>
        <taxon>Pseudomonadota</taxon>
        <taxon>Gammaproteobacteria</taxon>
        <taxon>Enterobacterales</taxon>
        <taxon>Enterobacteriaceae</taxon>
        <taxon>Cronobacter</taxon>
    </lineage>
</organism>
<evidence type="ECO:0000256" key="1">
    <source>
        <dbReference type="ARBA" id="ARBA00010406"/>
    </source>
</evidence>